<keyword evidence="2" id="KW-0808">Transferase</keyword>
<dbReference type="InterPro" id="IPR027417">
    <property type="entry name" value="P-loop_NTPase"/>
</dbReference>
<dbReference type="InterPro" id="IPR052735">
    <property type="entry name" value="NAD_biosynth-regulator"/>
</dbReference>
<keyword evidence="3" id="KW-1185">Reference proteome</keyword>
<dbReference type="InterPro" id="IPR014729">
    <property type="entry name" value="Rossmann-like_a/b/a_fold"/>
</dbReference>
<dbReference type="Proteomes" id="UP001499854">
    <property type="component" value="Unassembled WGS sequence"/>
</dbReference>
<reference evidence="3" key="1">
    <citation type="journal article" date="2019" name="Int. J. Syst. Evol. Microbiol.">
        <title>The Global Catalogue of Microorganisms (GCM) 10K type strain sequencing project: providing services to taxonomists for standard genome sequencing and annotation.</title>
        <authorList>
            <consortium name="The Broad Institute Genomics Platform"/>
            <consortium name="The Broad Institute Genome Sequencing Center for Infectious Disease"/>
            <person name="Wu L."/>
            <person name="Ma J."/>
        </authorList>
    </citation>
    <scope>NUCLEOTIDE SEQUENCE [LARGE SCALE GENOMIC DNA]</scope>
    <source>
        <strain evidence="3">JCM 16013</strain>
    </source>
</reference>
<dbReference type="Pfam" id="PF13521">
    <property type="entry name" value="AAA_28"/>
    <property type="match status" value="1"/>
</dbReference>
<dbReference type="RefSeq" id="WP_344660907.1">
    <property type="nucleotide sequence ID" value="NZ_BAAAQM010000046.1"/>
</dbReference>
<gene>
    <name evidence="2" type="ORF">GCM10009838_64260</name>
</gene>
<dbReference type="SUPFAM" id="SSF52374">
    <property type="entry name" value="Nucleotidylyl transferase"/>
    <property type="match status" value="1"/>
</dbReference>
<evidence type="ECO:0000313" key="3">
    <source>
        <dbReference type="Proteomes" id="UP001499854"/>
    </source>
</evidence>
<organism evidence="2 3">
    <name type="scientific">Catenulispora subtropica</name>
    <dbReference type="NCBI Taxonomy" id="450798"/>
    <lineage>
        <taxon>Bacteria</taxon>
        <taxon>Bacillati</taxon>
        <taxon>Actinomycetota</taxon>
        <taxon>Actinomycetes</taxon>
        <taxon>Catenulisporales</taxon>
        <taxon>Catenulisporaceae</taxon>
        <taxon>Catenulispora</taxon>
    </lineage>
</organism>
<comment type="caution">
    <text evidence="2">The sequence shown here is derived from an EMBL/GenBank/DDBJ whole genome shotgun (WGS) entry which is preliminary data.</text>
</comment>
<dbReference type="EMBL" id="BAAAQM010000046">
    <property type="protein sequence ID" value="GAA1991840.1"/>
    <property type="molecule type" value="Genomic_DNA"/>
</dbReference>
<evidence type="ECO:0000313" key="2">
    <source>
        <dbReference type="EMBL" id="GAA1991840.1"/>
    </source>
</evidence>
<feature type="domain" description="NadR/Ttd14 AAA" evidence="1">
    <location>
        <begin position="166"/>
        <end position="349"/>
    </location>
</feature>
<dbReference type="InterPro" id="IPR038727">
    <property type="entry name" value="NadR/Ttd14_AAA_dom"/>
</dbReference>
<dbReference type="Gene3D" id="3.40.50.620">
    <property type="entry name" value="HUPs"/>
    <property type="match status" value="1"/>
</dbReference>
<dbReference type="SUPFAM" id="SSF52540">
    <property type="entry name" value="P-loop containing nucleoside triphosphate hydrolases"/>
    <property type="match status" value="1"/>
</dbReference>
<dbReference type="GO" id="GO:0016779">
    <property type="term" value="F:nucleotidyltransferase activity"/>
    <property type="evidence" value="ECO:0007669"/>
    <property type="project" value="UniProtKB-KW"/>
</dbReference>
<keyword evidence="2" id="KW-0548">Nucleotidyltransferase</keyword>
<name>A0ABP5EA13_9ACTN</name>
<sequence>MSGLFEHGLVIGKFYPPHAGHHFLIRSAAGSCRRVTVVAMAADVESIPLSARVAWLREAYADQPHVCVTGVVDNLPVDYGDADVWDGHVALMREGIAAGQNFDVAVDAVFGSESYGRELARRFHAADVRLDGARGMFPVSGTAVRRDPPAHWLDLDAGVRAWFAKRVVVVGAESTGTTTLSRGLATALRARGGLHSVTGWVGEYGRELTAAKLAAARARATHAGDPEPTVFDLEWTDEDFVDVAVRQTADEDRWARLGGPILVCDTDALATTVWQERYMGRTTEDVAQLAAELPPRALYVLTGDADVPFDDDGLRDGEHLRGWMTERFREVLTAGDVPWIEVSGDRDKRLRTALEAVDGMLADGWRLADPLG</sequence>
<proteinExistence type="predicted"/>
<evidence type="ECO:0000259" key="1">
    <source>
        <dbReference type="Pfam" id="PF13521"/>
    </source>
</evidence>
<accession>A0ABP5EA13</accession>
<dbReference type="PANTHER" id="PTHR37512">
    <property type="entry name" value="TRIFUNCTIONAL NAD BIOSYNTHESIS/REGULATOR PROTEIN NADR"/>
    <property type="match status" value="1"/>
</dbReference>
<dbReference type="Gene3D" id="3.40.50.300">
    <property type="entry name" value="P-loop containing nucleotide triphosphate hydrolases"/>
    <property type="match status" value="1"/>
</dbReference>
<dbReference type="PANTHER" id="PTHR37512:SF1">
    <property type="entry name" value="NADR_TTD14 AAA DOMAIN-CONTAINING PROTEIN"/>
    <property type="match status" value="1"/>
</dbReference>
<protein>
    <submittedName>
        <fullName evidence="2">Nicotinamide-nucleotide adenylyltransferase</fullName>
    </submittedName>
</protein>